<comment type="caution">
    <text evidence="2">The sequence shown here is derived from an EMBL/GenBank/DDBJ whole genome shotgun (WGS) entry which is preliminary data.</text>
</comment>
<protein>
    <submittedName>
        <fullName evidence="2">Uncharacterized protein</fullName>
    </submittedName>
</protein>
<dbReference type="VEuPathDB" id="FungiDB:PSHT_09788"/>
<organism evidence="2 3">
    <name type="scientific">Puccinia striiformis</name>
    <dbReference type="NCBI Taxonomy" id="27350"/>
    <lineage>
        <taxon>Eukaryota</taxon>
        <taxon>Fungi</taxon>
        <taxon>Dikarya</taxon>
        <taxon>Basidiomycota</taxon>
        <taxon>Pucciniomycotina</taxon>
        <taxon>Pucciniomycetes</taxon>
        <taxon>Pucciniales</taxon>
        <taxon>Pucciniaceae</taxon>
        <taxon>Puccinia</taxon>
    </lineage>
</organism>
<dbReference type="Proteomes" id="UP000238274">
    <property type="component" value="Unassembled WGS sequence"/>
</dbReference>
<gene>
    <name evidence="2" type="ORF">PSHT_09788</name>
</gene>
<reference evidence="3" key="3">
    <citation type="journal article" date="2018" name="Mol. Plant Microbe Interact.">
        <title>Genome sequence resources for the wheat stripe rust pathogen (Puccinia striiformis f. sp. tritici) and the barley stripe rust pathogen (Puccinia striiformis f. sp. hordei).</title>
        <authorList>
            <person name="Xia C."/>
            <person name="Wang M."/>
            <person name="Yin C."/>
            <person name="Cornejo O.E."/>
            <person name="Hulbert S.H."/>
            <person name="Chen X."/>
        </authorList>
    </citation>
    <scope>NUCLEOTIDE SEQUENCE [LARGE SCALE GENOMIC DNA]</scope>
    <source>
        <strain evidence="3">93TX-2</strain>
    </source>
</reference>
<feature type="compositionally biased region" description="Pro residues" evidence="1">
    <location>
        <begin position="205"/>
        <end position="215"/>
    </location>
</feature>
<feature type="region of interest" description="Disordered" evidence="1">
    <location>
        <begin position="270"/>
        <end position="294"/>
    </location>
</feature>
<keyword evidence="3" id="KW-1185">Reference proteome</keyword>
<reference evidence="2 3" key="1">
    <citation type="submission" date="2017-12" db="EMBL/GenBank/DDBJ databases">
        <title>Gene loss provides genomic basis for host adaptation in cereal stripe rust fungi.</title>
        <authorList>
            <person name="Xia C."/>
        </authorList>
    </citation>
    <scope>NUCLEOTIDE SEQUENCE [LARGE SCALE GENOMIC DNA]</scope>
    <source>
        <strain evidence="2 3">93TX-2</strain>
    </source>
</reference>
<reference evidence="3" key="2">
    <citation type="journal article" date="2018" name="BMC Genomics">
        <title>Genomic insights into host adaptation between the wheat stripe rust pathogen (Puccinia striiformis f. sp. tritici) and the barley stripe rust pathogen (Puccinia striiformis f. sp. hordei).</title>
        <authorList>
            <person name="Xia C."/>
            <person name="Wang M."/>
            <person name="Yin C."/>
            <person name="Cornejo O.E."/>
            <person name="Hulbert S.H."/>
            <person name="Chen X."/>
        </authorList>
    </citation>
    <scope>NUCLEOTIDE SEQUENCE [LARGE SCALE GENOMIC DNA]</scope>
    <source>
        <strain evidence="3">93TX-2</strain>
    </source>
</reference>
<accession>A0A2S4VEA6</accession>
<name>A0A2S4VEA6_9BASI</name>
<proteinExistence type="predicted"/>
<evidence type="ECO:0000256" key="1">
    <source>
        <dbReference type="SAM" id="MobiDB-lite"/>
    </source>
</evidence>
<feature type="region of interest" description="Disordered" evidence="1">
    <location>
        <begin position="183"/>
        <end position="215"/>
    </location>
</feature>
<dbReference type="VEuPathDB" id="FungiDB:PSTT_15055"/>
<feature type="region of interest" description="Disordered" evidence="1">
    <location>
        <begin position="310"/>
        <end position="332"/>
    </location>
</feature>
<evidence type="ECO:0000313" key="2">
    <source>
        <dbReference type="EMBL" id="POW07848.1"/>
    </source>
</evidence>
<dbReference type="EMBL" id="PKSM01000143">
    <property type="protein sequence ID" value="POW07848.1"/>
    <property type="molecule type" value="Genomic_DNA"/>
</dbReference>
<dbReference type="AlphaFoldDB" id="A0A2S4VEA6"/>
<sequence length="408" mass="45676">MRFEFALVTGLPPSSNWIVRFSLRAYPSSLQLYLPWLHRLSPTLCRVQISPLVLISLLVLTFNIYQRPVLHPNPPPYQRYPTHQYSLRPRTSSFRADGIPALRSMPAHAVLNDILARHTIHQPVPVRSGLFTGPMISANRFVVSPGPANPFLRRNPPRRVLQPIPGSPVGTHALSFGNLSTNLGTGARPSPSHWLRSMRNAAPNPEVPPFRPRVPLTPPGRRVVINVPDDESDTTAGNRPEWIAPLDRRVNAAIPEAVPINNAAAERVVPPAPRPRNLETPPTPVSPRGRGFEPSETAANWVHEQVPTLADRPRRAVSPQRAVTPDLPPARVVPDPVTYHELNPIQIHQLLEDPNTPIPYDRARFRTITPSNKYIFAVIGFINYCRLHPTLNPTVRCDRVTFFRLLVL</sequence>
<evidence type="ECO:0000313" key="3">
    <source>
        <dbReference type="Proteomes" id="UP000238274"/>
    </source>
</evidence>